<dbReference type="Proteomes" id="UP000011922">
    <property type="component" value="Unassembled WGS sequence"/>
</dbReference>
<dbReference type="EMBL" id="AOSV01000019">
    <property type="protein sequence ID" value="EMG37291.1"/>
    <property type="molecule type" value="Genomic_DNA"/>
</dbReference>
<sequence>MLRCFGYIQGVTVEGDDQGCWIVVDAEMAGKRWEGRTAMFLAELEHLPGVMNMLGVYTLAGLVGQIVRIETADGQSVAAMAGRDDEPWIPWINAGPGEPAGNGNELRQ</sequence>
<reference evidence="2 3" key="1">
    <citation type="journal article" date="2013" name="Genome Announc.">
        <title>Draft Genome Sequence for Desulfovibrio africanus Strain PCS.</title>
        <authorList>
            <person name="Brown S.D."/>
            <person name="Utturkar S.M."/>
            <person name="Arkin A.P."/>
            <person name="Deutschbauer A.M."/>
            <person name="Elias D.A."/>
            <person name="Hazen T.C."/>
            <person name="Chakraborty R."/>
        </authorList>
    </citation>
    <scope>NUCLEOTIDE SEQUENCE [LARGE SCALE GENOMIC DNA]</scope>
    <source>
        <strain evidence="2 3">PCS</strain>
    </source>
</reference>
<accession>M5Q160</accession>
<comment type="caution">
    <text evidence="2">The sequence shown here is derived from an EMBL/GenBank/DDBJ whole genome shotgun (WGS) entry which is preliminary data.</text>
</comment>
<evidence type="ECO:0000313" key="3">
    <source>
        <dbReference type="Proteomes" id="UP000011922"/>
    </source>
</evidence>
<feature type="region of interest" description="Disordered" evidence="1">
    <location>
        <begin position="88"/>
        <end position="108"/>
    </location>
</feature>
<evidence type="ECO:0000313" key="2">
    <source>
        <dbReference type="EMBL" id="EMG37291.1"/>
    </source>
</evidence>
<evidence type="ECO:0000256" key="1">
    <source>
        <dbReference type="SAM" id="MobiDB-lite"/>
    </source>
</evidence>
<gene>
    <name evidence="2" type="ORF">PCS_01801</name>
</gene>
<dbReference type="PATRIC" id="fig|1262666.3.peg.1824"/>
<organism evidence="2 3">
    <name type="scientific">Desulfocurvibacter africanus PCS</name>
    <dbReference type="NCBI Taxonomy" id="1262666"/>
    <lineage>
        <taxon>Bacteria</taxon>
        <taxon>Pseudomonadati</taxon>
        <taxon>Thermodesulfobacteriota</taxon>
        <taxon>Desulfovibrionia</taxon>
        <taxon>Desulfovibrionales</taxon>
        <taxon>Desulfovibrionaceae</taxon>
        <taxon>Desulfocurvibacter</taxon>
    </lineage>
</organism>
<dbReference type="RefSeq" id="WP_005986331.1">
    <property type="nucleotide sequence ID" value="NZ_AOSV01000019.1"/>
</dbReference>
<dbReference type="AlphaFoldDB" id="M5Q160"/>
<name>M5Q160_DESAF</name>
<feature type="compositionally biased region" description="Low complexity" evidence="1">
    <location>
        <begin position="93"/>
        <end position="108"/>
    </location>
</feature>
<protein>
    <submittedName>
        <fullName evidence="2">Uncharacterized protein</fullName>
    </submittedName>
</protein>
<proteinExistence type="predicted"/>